<feature type="domain" description="Ig-like" evidence="6">
    <location>
        <begin position="5327"/>
        <end position="5406"/>
    </location>
</feature>
<dbReference type="Proteomes" id="UP001652741">
    <property type="component" value="Chromosome ssa05"/>
</dbReference>
<feature type="domain" description="Ig-like" evidence="6">
    <location>
        <begin position="306"/>
        <end position="390"/>
    </location>
</feature>
<feature type="domain" description="Ig-like" evidence="6">
    <location>
        <begin position="7264"/>
        <end position="7343"/>
    </location>
</feature>
<feature type="domain" description="Ig-like" evidence="6">
    <location>
        <begin position="5603"/>
        <end position="5674"/>
    </location>
</feature>
<feature type="domain" description="Ig-like" evidence="6">
    <location>
        <begin position="5426"/>
        <end position="5499"/>
    </location>
</feature>
<feature type="domain" description="Ig-like" evidence="6">
    <location>
        <begin position="6559"/>
        <end position="6634"/>
    </location>
</feature>
<sequence>MEYPLVWVLILVLLNFTTGVSGQVVVPSMNPLAVGSNVTLNLVPQSPINIGTWSYETTIIVLFYPGGSIVSTSYQGRVSFNRSSSELSINSLQLNDSGIYTVQGMEPVLKAVVTLSVQEPISNVTLRANATDLVELNDTSIFTCSVSSGTSLSYRWLNGSSEVTASDRVWLGGGNSTLTIVSVTRYDEGPFRCEVINGISNGTSQPIGLNVRYGPSNLTMLVVPEMTIGHTAYKTGSDIILSCSAQSKPTESFKWRFNGAFLNEQSPKLSLQNTRENQTGSYACLAHNNVTLRYATMTTMIKIVEPISAVSLSRDGKPPILDQSFTLRCEVTGPVDYIHWLMNGQLISLNNRTFFSTGNKTMVINPIQFSDSGEYLCEAFNAVSNLTSMTYKLVVNFGPERPAVTSPDIAMTGHNVTFNCSASSQPPSQFSWFFNGSQVATGSKYETGPLTLASQGDYTCVAFNNITVRNSTVSKMLIVVEPVTMAMVKAMGSQPILNQTFSLTCETSGTTYSIHWMRNGWSLYADNRIDFSMNNNTLTFNSVQHSDNGDYQCFASNPLSKMTSPYYKLIVNYGPERPVIMSPDIAMTGYIVTFNCSASSQPLSQFSWFFNGSQLATGSKYETCPLTLESHGEYTCVAFNNITVRNSTVSKMLTVIDPVTMAMVKVMGSQPIADYLFTLTCDTAGTIYSIQWMRNGWPLYADNRTDFSMNNNTLTFNSVQDSDNGDYQCFASNPLSKMTSPYYKLIVNYGPERPVIMSPDIAMTGHIMTFKCSASSQPPSQFSWFFNGSQVAAGSVYETGPLTLDNHGEYNCVAFNNITGRNSTVSKMLTIIVPVTMSTVKVIGAKPIADYMFTLTCETSGTIYSIQWMRNGWSLYAENRTDFSMDNNTLIFNSIQHSDNGDYQCSASNPFSNMTSPYYKLIVNYGPELPIITGPALGETGHNVTFNCSASSQPLSQFSWFFNGSQVATGSAFETGPLTLASHGNYTCVAFNNITVRNSTVSKMLIVVATVTMTIVKVIGAQPILNERFSLTCGTTGTVYSIQWTRNGWPLNSSNSTDFSMNNNTLTFNSLQHSDNGDYQCSASNPFSNMTSPYYKLIVNYGPEMPIITGPALGETGHNVTFNCSASSQPLSQFSWFFNGSQVATGSKYETGPLTLASHGNYTCVAFNNITVRNSTVSKMLTVVATVTMTIVNVIGAQPILNERFSLTCGTTGTVYSIQWMRNGWPLYASNRTDFSTNNNTLTFNSVQHSDKGDYQCSASNPFSNMTSPYYKLIVNYGPEMPIITGPALEETGHNVTFNCSASSQPLSQFSWFFNGSQVATGSKYETGPLTLASQGDYTCVAFNNITVRNSTVSKMLTVVAKVTMTIVKVIGAQPILNERFSLTCGTTGTVYSIQWMRNGWPLYASNRTDFSTNNNTLTFNSVQHSDKGDYQCSASNPFSNMTSPYYKLIVNYGPEMPIITGPALGETGHNVTFNCSASSQPLSQFSWFFNGSQVATGSKYETGPLTLASQGDYTCVAFNNITVRNSTVSKMLTVVATVTMTIVKVIGAQPILNERFSLTCGTTGTVYSIQWMRNGWPLYASNRTDFSTNNNTLTFNSVQHSDKGDYQCSASNPFSNMTSPYYKLIVNYGPEMPIITGPALGETGHNVTFNCSASSQPLSQFSWFFNGSQVATGSKYETGPLTLASQGDYTCVAFNNITVRNSTVSKMLTVVATVTMTIVNVIGAQPILNERFSLTCGTTGTVYSIQWMRNGWPLYASNRTDFSTNNNTLTFNSVQHSDKGDYQCSASNPFSNMTSPYYKLIVNYGPEMPIITGPALGETGHNVTFNCSASSQPLSQFSWFFNGSQVATGSKYETGPLTLASQGDYTCVAFNNITVRNSTVSKMLTVVATVTMTIVKVIGAQPILNERFSLTCGTTGTVYSIQWMRNGWPLYASNRTDFSTNNNTLTFNSVQHSDKGDYQCSASNPFSNMTSPYYKLIVNYGPEMPIITGPALGETGHNVTFNCSASSQPLSQISWFFNGSQVATGSKYETGPLTLASQGDYTCVAFNNITVRNSTVSKMLTVVATVTMTIVKVIGAQPILNERFSLTCGTTGTVYSIQWMRNGWPLYASNRTDFSTNNNTLTFNSVQHSDKGDYQCSASNPFSNMTSPYYKLIVNYGPEMPIITGPALGETGHNVTFNCSASSQPLSQFSWFFNGSQVATGSKYETGPLTLASHGNYTCVAFNNITVRNSTVSKMLIVVATVTMTIVKVIGAQPILNERFSLTCGTTGTVYSIQWMRNGWPLYASNRTDFSTNNNTLTFNSVQHSDKGDYQCSASNPFSNMTSPYYKLIVNYGPEMPIITGPALGETGHNVTFNCSASSQPLSQFSWFFNGSQVATGSKYETGPLTLASQGDYTCVAFNNITVRNSTVSKMLTVVATVTMTIVKVIGAQPILNERFSLTCGTTGTVYSIQWMRNGWPLYASNRTDFYTNNNTLTFNSVQHSDKGDYQCSASNPFSNMTSPYYKLIVNYGPEMPIITGPALGETGHNVTFNCSASSQPLSQFSWFFNGSQVATGSKYETGPLTLASQGDYTCVAFNNITVRNSTVSKMLTVVATVTMTIVNVIGAQPILNERFSLTCGTTGTVYSIQWMRNGWPLYASNRTDFSTNNNTLTFNSVQHSDKGDYQCSASNPFSNMTSPYYKLIVNYGPEMPIITGPALGETGHNVTFNCSASSQPLSQFSWFFNGSQVATGSKYETGPLTLASHGNYTCVAFNNITVRNSTVSKMLTVVATVTMTIVKVIGAQPILNERFSLTCGTTGTVYSIQWMRNGWPLYASNRTDFSTNNNTLTFNSVQHSDKGDYQCSASNPFSNMTSPYYKLIVNYGPEMPIITGPALGETGHNVTFNCSASSQPLSQFSWFFNGSQVATGSKYETGPLTLASQGDYTCVAFNNITVRNSTVSKMLTVVATVTMTIVKVIGAQPILNERFSLTCGTTGTVYSIQWMRNGWPLYASNRTDFSTNNNTLTFNSVQHSDKGDYQCSASNPFSNMTSPYYKLIVNYGPEMPIITGPALGETGHNVTFNCSASSQPLSQFSWFFNGSQVATGSKYETGPLTLASQGDYTCVAFNNITVRNSTVSKMLTVVATVTMTIVKVIGAQPILNERFSLTCGTTGTVYSIQWMRNGWPLYASNRTDFSTNNNTLTFNSVQHSDKGDYQCSASNPFSNMTSPYYKLIVNYGPEMPIITGPALGETGHNVTFNCSASSQPLSQFSWFFNGSQVATGSKYETGPLTLASQGDYTCVAFNNITVRNSTVSKMLTVVATVTMTIVNVIGAMPILNERFSLTCGTTGTVYSIQWMRNGWPLYASNRTDFSTNNNTLTFNSVQHSDKGDYQCSASNPFSNMTSPYYKLIVNYGPEMPIITGPALGETGHNVTFNCSGSSQPLSQFSWFFNGSQVATGSKYETGPLTLASQGDYTCVAFNNITVRNSTVSKMLTVVATVTMTIVKVIGAQPILNERFSLTCGTTGTVYSIQWMRNGWPLYASNRTDFSTNNNTLTFNSVQHSDKGDYQCSASNPFSNMTSPYYKLIVNYGPEMPIITGPALGETGHNVTFNCSASSQPLSQFSWFFNGSQVATGSKYETGPLTLASQGDYTCVAFNNITVRNSTVSKMLTVVATVTMTIVKVIGAQPILNERFSLTCGTTGTVYSIQWMRNGWPLYASNRTDFSTNNNTLTFNSVQHSDKGDYQCSASNPFSNMTSPYYKLIVNYGPEMPIITGPALGETGHNVTFNCSASSQPLSQFSWFFNGSQVATGSKYENGPLTLASQGDYTCVAFNNITVRNSTVSKMLTVVATVTMTIVKVIGAQPILNERFSLTCGTTGTVYSIQWMRNGWPLYASNRTGFSTNNNTLTFNSVQHSDKGDYQCSASNPFSNMTSPYYKLIVNYGPEMPIITGPALGETGHNVTFNCSASSQPLSQFSWFFNGSQVATGSKYETGPLTLASQGDYTCVAFNNITVRNSTVSKMLTVVATVTMTIVKVIGAQPILNERFSLTCGTTGTVYSIQWMRNGWPLYASNRTDFSTNNNTLTFNSVQHSDKGDYQCSASNPFSNMTSPYYKLIVNYGPEMPIITGPALGETGHNVTFNCSASSQPLSQFSWFFNGSQVATGSKYETGPLTLASQGDYTCVAFNNITVRNSTVSKMLTVVATVTMTIVKVIGAQPILNERFSLTCGTTGTVYSIQWMRNGWPLYASNRTDFSTNNNTLTFNSVQHSDKGDYQCSASNPFSNMTSPYYKLIVNYGPEMPIITGPALGETGHNVTFNCSASSQPLSQFSWFFNGSQVATGSKYETGPLTLASQGDYTCVAFNNITVRNSTVSKMLTVVATVTMTIVKVIGAQPILNERFSLTCGTTGTVYSIQWMRNGWPLYASNRTDFSTNNNTLTFNSVQHSDKGDYQCSASNPFSNMTSPYYKLIVNYGPEMPIITGPALGETGHNVTFNCSASSQPLSQFSWFFNGSQVATGSKYETGPLTLASQGDYTCVAFNNITVRNSTVSKMLTVVATVTMTIVKVIGAQPILNERFSLTCGTTGTVYSIQWMRNGWPLYASNRTDFSTNNNTLTFNSVQHSDKGDYQCSASNPFSNMTSPYYKLIVNYGPEMPIITGPALGETGHNVTFNCSASSQPLSQFSWFFNGSQVATGSKYETGPLTLASQGDYTCVAFNNITVRNSTVSKMLTVVATVTMTIVKVIGAQPILNERFSLTCGTTGTVYSIQWMRNGWPLYASNRTDFSTNNNTLTFNSVQHSDKGDYQCSASNPFSNMTSPYYKLIINYGPEMPIITGPALGETGHNVTFNCSASSQPLSQFSWFFNGSKVATGSKYETGPLTLASQGDYTCVAFNNITVRNSTVSKMLTVVATVTMTIVKVIGAQPILNERFSLTCGTTGTVYSIQWMRNGWPLYASNRTDFSTNNNTLTFNSVQHSDKGDYQCSASNPFSNMTSPYYKLIVNYGPEMPIITGPALGETGHNVTFNCSASSQPLSQFSWFFNGSQVATGSKYETGPLTLASHGNYTCVAFNNITVRNSTVSKMLTVVATVTMTIVKVIGAQPILNERFSLTCGTTGTVYSIQWMRNGWPLYASNRTDFSPNNNTLTFNSVQHSDKGDYQCSASNPFSNMTSPYYKLIVNYGPEMPIITGPALGETGHNVTFNCSASSQPLSQFSWFFNGSQVATGSKYETGPLTLASQGDYTCVAFNNITVRNSTVSKMLTVVATVTMTIVKVIGAQPILNERFSLTCGTTGTVYSIQWMRNGWPLYASNRTDFSTNNNTLTFNSVQHSDKGDYQCSASNPFSNMTSPEYKLIVNYGPEMPIITGPALGETGHNVTFNCSASSQPLSQFSWFFNGSQVAIGSKYETGPLTLASHGNYTCVAFNNITVRNSTVSKMLTVVATVTMTIVKVIGAQPILNERFSLTCGTTGTVYSIQWMRNGWPLYASNRTDFSPNNNTLTFNSVQHSDKGDYQCSASNPFSNMTSPYYKLIVNYGPEMPIITGPALGETGHNVTFNCSASSQPLSQFRWFFNGSQVEIGSKYETGPLTLASHGEYTCVAFNNITCRNSTVSKMLIVVATVTMTIVKVIGAQPTLKERFSLTCDTAGTVYSIQWMKNSWPLYADNRTEFSINNNTLTFNSVQHSDNGDYQCSASNPLSNMTSPEYRLIVNYGPEMTIITGPALGETGHSVTFNCSASSQPPSHFSWFFNGSQVATGSKYETGPLTLASHGDYTCVAFNNITCRNSTVSKMLIVVETVTMTIVKVIGAQPTLKERFSLTCDTAGTVYSIQWMKNSWPLYADNRTEFSINNNTLTFNSVQHSDNGDYQCSASNPLSSMTSPEYRLIVNYGPEMPIITGPALGETGHNVTFNCSASSQPLCHFSWFFNGSQVAIGSKYETGPLTLASHGEYTCVAFNNITCRNSTVSKMLIVVATVTMTIVKVIGAQPTLKERFSLTCDTAGTVYSIQWIKNSWPLYADNRTEFSINNNTLTFNSVQHSDNGDYQCSASNPLSNMTSPEYRLIVNYGPEMPIITGPALGETGRSVTFNCSASSQPLSQFSWFFNGSQVAIGSKYETGPLTLASHGEYTCVAFNNITCRNSTVSKMLIVVETVTMTIVKVIGAQPTLKERFSLTCDTAGTVYSIQWMKNSWPLYADNRTEFSINNNTLTFNSVQHSDNGDYQCSASNPLSSMTSPEYRLIVNYGPEMPIITGPALGETGHNVTFNCSASSQPLCHFSWFFNGSQVAIGSKYETGPLTLASHGEYTCVAFNNITCRNSTVSKMLIVVATVTMTIVKVIGAQPTLKERFSLTCDTAGTVYSIQWIKNSWPLYADNRTEFSINNNTLTFNSVQHSDNGDYQCSASNPLSNMTSPEYRLIVNYGPEMPIITGPALGETGRGVTFNCSASSQPLSQFSWFFNGSQVAIGSKYETGPLTLASHGEYTCVAFNNITCRNSTVSKMLIVVATVTMTIVKVIGAQPTLKERFSLTCDTAGTVYSIQWIKNSWPLYADNRTEFSINNNTLTFNSVQHSDNGDYQCSASNPLSNMTSPEYRLIVNYGPEMPIITGPALGETGHNVTFNCSASSQPLSQFRWFFNGSQVATGSKYETGPLTLASHGDYTCVAFNNITCRNSTVSKMLIVVATVTMTIMKEIGVQPILNERFSLTCSTAGTVYSIQWMRNGWPLYASNRTDFSTNNNTLTFNSVQHSDKGDYQCSASNPFSNMTSPYYKLIINYGPEMPIITGPALGETGHNVTFNCSASSQPLSQFSWFFNGSQVATGSKYETGPLTLASHGDYTCVAFNNITCRNSTVSKMLIVVATVTMTIVKEIGVQPILNERFSLTCSTAGTVYSIQWMRNGWPLYATNRTDFSTNNNTLTFNSVQHSDKGDYQCSASNPFSNMTSPYYKLIVNYGPEMPIITGPALGETGHNVTFNCSASSQPLSQFSWFFNGSQVATGSKYETGPLTLASHGEYTCVAFNSITVRNSTVSKILTVVAPITSVSISTGETQAIEGDSFTMTCNIVGDPSSIHWWKNLTLVHLDNRTHVSFDNRTLTFNPVQYSSYGEYQCMARNSVSNRTSNRYTLLVNYGPKQPVIAGAPIAETEQRVTFNCSASSQPPSQFSWFFNGSQVATGSVYETGPLTLTSHGEYTCVAFNNATGRNSTVSRMLTVIEAIKSVTVKRNKTPISSDNLTLTCDVTGRYDTIYWMKDNLSLVLNNTLNSDITISNNSLHFSPVKVSNDGNYQCVATNLFGPHTSPKYQLLVNYGPLSVNLSGPGLVVIGSIISVNLKCSADSRPTSEYWWKHNNQSLPATGPLMAVGVSLKNAGIYTCVAKNSLTNISMSKTISLDVNGHSPAPPFQSRVGLMLMGLVALSLPLINH</sequence>
<dbReference type="Pfam" id="PF13895">
    <property type="entry name" value="Ig_2"/>
    <property type="match status" value="1"/>
</dbReference>
<feature type="domain" description="Ig-like" evidence="6">
    <location>
        <begin position="2335"/>
        <end position="2414"/>
    </location>
</feature>
<evidence type="ECO:0000313" key="8">
    <source>
        <dbReference type="RefSeq" id="XP_045574666.1"/>
    </source>
</evidence>
<feature type="domain" description="Ig-like" evidence="6">
    <location>
        <begin position="6994"/>
        <end position="7076"/>
    </location>
</feature>
<dbReference type="InterPro" id="IPR003599">
    <property type="entry name" value="Ig_sub"/>
</dbReference>
<feature type="domain" description="Ig-like" evidence="6">
    <location>
        <begin position="4623"/>
        <end position="4702"/>
    </location>
</feature>
<feature type="domain" description="Ig-like" evidence="6">
    <location>
        <begin position="1631"/>
        <end position="1710"/>
    </location>
</feature>
<keyword evidence="2" id="KW-1015">Disulfide bond</keyword>
<feature type="signal peptide" evidence="5">
    <location>
        <begin position="1"/>
        <end position="22"/>
    </location>
</feature>
<feature type="domain" description="Ig-like" evidence="6">
    <location>
        <begin position="2511"/>
        <end position="2590"/>
    </location>
</feature>
<feature type="domain" description="Ig-like" evidence="6">
    <location>
        <begin position="4271"/>
        <end position="4350"/>
    </location>
</feature>
<feature type="domain" description="Ig-like" evidence="6">
    <location>
        <begin position="120"/>
        <end position="210"/>
    </location>
</feature>
<feature type="domain" description="Ig-like" evidence="6">
    <location>
        <begin position="2610"/>
        <end position="2683"/>
    </location>
</feature>
<dbReference type="InterPro" id="IPR052598">
    <property type="entry name" value="IgSF_CEA-related"/>
</dbReference>
<accession>A0ABM3EUD1</accession>
<feature type="domain" description="Ig-like" evidence="6">
    <location>
        <begin position="4447"/>
        <end position="4526"/>
    </location>
</feature>
<feature type="domain" description="Ig-like" evidence="6">
    <location>
        <begin position="3215"/>
        <end position="3294"/>
    </location>
</feature>
<dbReference type="SMART" id="SM00409">
    <property type="entry name" value="IG"/>
    <property type="match status" value="83"/>
</dbReference>
<feature type="domain" description="Ig-like" evidence="6">
    <location>
        <begin position="3490"/>
        <end position="3563"/>
    </location>
</feature>
<feature type="domain" description="Ig-like" evidence="6">
    <location>
        <begin position="4194"/>
        <end position="4267"/>
    </location>
</feature>
<evidence type="ECO:0000313" key="7">
    <source>
        <dbReference type="Proteomes" id="UP001652741"/>
    </source>
</evidence>
<feature type="domain" description="Ig-like" evidence="6">
    <location>
        <begin position="1807"/>
        <end position="1886"/>
    </location>
</feature>
<feature type="domain" description="Ig-like" evidence="6">
    <location>
        <begin position="4370"/>
        <end position="4443"/>
    </location>
</feature>
<feature type="domain" description="Ig-like" evidence="6">
    <location>
        <begin position="2863"/>
        <end position="2942"/>
    </location>
</feature>
<dbReference type="SMART" id="SM00406">
    <property type="entry name" value="IGv"/>
    <property type="match status" value="7"/>
</dbReference>
<feature type="domain" description="Ig-like" evidence="6">
    <location>
        <begin position="6658"/>
        <end position="6732"/>
    </location>
</feature>
<feature type="domain" description="Ig-like" evidence="6">
    <location>
        <begin position="1554"/>
        <end position="1627"/>
    </location>
</feature>
<evidence type="ECO:0000259" key="6">
    <source>
        <dbReference type="PROSITE" id="PS50835"/>
    </source>
</evidence>
<feature type="domain" description="Ig-like" evidence="6">
    <location>
        <begin position="6131"/>
        <end position="6202"/>
    </location>
</feature>
<feature type="domain" description="Ig-like" evidence="6">
    <location>
        <begin position="6207"/>
        <end position="6282"/>
    </location>
</feature>
<feature type="domain" description="Ig-like" evidence="6">
    <location>
        <begin position="3919"/>
        <end position="3998"/>
    </location>
</feature>
<evidence type="ECO:0000256" key="1">
    <source>
        <dbReference type="ARBA" id="ARBA00022729"/>
    </source>
</evidence>
<feature type="domain" description="Ig-like" evidence="6">
    <location>
        <begin position="6383"/>
        <end position="6458"/>
    </location>
</feature>
<feature type="domain" description="Ig-like" evidence="6">
    <location>
        <begin position="6307"/>
        <end position="6378"/>
    </location>
</feature>
<evidence type="ECO:0000256" key="5">
    <source>
        <dbReference type="SAM" id="SignalP"/>
    </source>
</evidence>
<keyword evidence="4" id="KW-0393">Immunoglobulin domain</keyword>
<feature type="domain" description="Ig-like" evidence="6">
    <location>
        <begin position="7169"/>
        <end position="7261"/>
    </location>
</feature>
<feature type="domain" description="Ig-like" evidence="6">
    <location>
        <begin position="5074"/>
        <end position="5147"/>
    </location>
</feature>
<feature type="domain" description="Ig-like" evidence="6">
    <location>
        <begin position="3314"/>
        <end position="3387"/>
    </location>
</feature>
<feature type="domain" description="Ig-like" evidence="6">
    <location>
        <begin position="658"/>
        <end position="740"/>
    </location>
</feature>
<dbReference type="RefSeq" id="XP_045574666.1">
    <property type="nucleotide sequence ID" value="XM_045718710.1"/>
</dbReference>
<feature type="domain" description="Ig-like" evidence="6">
    <location>
        <begin position="4722"/>
        <end position="4796"/>
    </location>
</feature>
<feature type="domain" description="Ig-like" evidence="6">
    <location>
        <begin position="6483"/>
        <end position="6554"/>
    </location>
</feature>
<evidence type="ECO:0000256" key="4">
    <source>
        <dbReference type="ARBA" id="ARBA00023319"/>
    </source>
</evidence>
<feature type="domain" description="Ig-like" evidence="6">
    <location>
        <begin position="1983"/>
        <end position="2062"/>
    </location>
</feature>
<feature type="domain" description="Ig-like" evidence="6">
    <location>
        <begin position="4546"/>
        <end position="4619"/>
    </location>
</feature>
<feature type="domain" description="Ig-like" evidence="6">
    <location>
        <begin position="2687"/>
        <end position="2766"/>
    </location>
</feature>
<feature type="domain" description="Ig-like" evidence="6">
    <location>
        <begin position="7090"/>
        <end position="7162"/>
    </location>
</feature>
<evidence type="ECO:0000256" key="3">
    <source>
        <dbReference type="ARBA" id="ARBA00023180"/>
    </source>
</evidence>
<feature type="domain" description="Ig-like" evidence="6">
    <location>
        <begin position="1730"/>
        <end position="1803"/>
    </location>
</feature>
<keyword evidence="7" id="KW-1185">Reference proteome</keyword>
<dbReference type="CDD" id="cd00096">
    <property type="entry name" value="Ig"/>
    <property type="match status" value="31"/>
</dbReference>
<feature type="domain" description="Ig-like" evidence="6">
    <location>
        <begin position="2434"/>
        <end position="2507"/>
    </location>
</feature>
<dbReference type="PANTHER" id="PTHR44337">
    <property type="entry name" value="CARCINOEMBRYONIC ANTIGEN-RELATED CELL ADHESION MOLECULE 8"/>
    <property type="match status" value="1"/>
</dbReference>
<protein>
    <submittedName>
        <fullName evidence="8">Hemicentin-2</fullName>
    </submittedName>
</protein>
<feature type="domain" description="Ig-like" evidence="6">
    <location>
        <begin position="2159"/>
        <end position="2234"/>
    </location>
</feature>
<feature type="domain" description="Ig-like" evidence="6">
    <location>
        <begin position="1202"/>
        <end position="1275"/>
    </location>
</feature>
<dbReference type="InterPro" id="IPR036179">
    <property type="entry name" value="Ig-like_dom_sf"/>
</dbReference>
<feature type="domain" description="Ig-like" evidence="6">
    <location>
        <begin position="3666"/>
        <end position="3739"/>
    </location>
</feature>
<feature type="domain" description="Ig-like" evidence="6">
    <location>
        <begin position="5779"/>
        <end position="5850"/>
    </location>
</feature>
<reference evidence="8" key="1">
    <citation type="submission" date="2025-08" db="UniProtKB">
        <authorList>
            <consortium name="RefSeq"/>
        </authorList>
    </citation>
    <scope>IDENTIFICATION</scope>
</reference>
<feature type="domain" description="Ig-like" evidence="6">
    <location>
        <begin position="6834"/>
        <end position="6907"/>
    </location>
</feature>
<feature type="domain" description="Ig-like" evidence="6">
    <location>
        <begin position="2082"/>
        <end position="2155"/>
    </location>
</feature>
<feature type="domain" description="Ig-like" evidence="6">
    <location>
        <begin position="6911"/>
        <end position="6986"/>
    </location>
</feature>
<dbReference type="InterPro" id="IPR013106">
    <property type="entry name" value="Ig_V-set"/>
</dbReference>
<feature type="domain" description="Ig-like" evidence="6">
    <location>
        <begin position="5151"/>
        <end position="5230"/>
    </location>
</feature>
<feature type="domain" description="Ig-like" evidence="6">
    <location>
        <begin position="4018"/>
        <end position="4091"/>
    </location>
</feature>
<feature type="domain" description="Ig-like" evidence="6">
    <location>
        <begin position="575"/>
        <end position="654"/>
    </location>
</feature>
<feature type="domain" description="Ig-like" evidence="6">
    <location>
        <begin position="1378"/>
        <end position="1451"/>
    </location>
</feature>
<proteinExistence type="predicted"/>
<dbReference type="Pfam" id="PF00047">
    <property type="entry name" value="ig"/>
    <property type="match status" value="32"/>
</dbReference>
<dbReference type="SUPFAM" id="SSF48726">
    <property type="entry name" value="Immunoglobulin"/>
    <property type="match status" value="46"/>
</dbReference>
<feature type="domain" description="Ig-like" evidence="6">
    <location>
        <begin position="5250"/>
        <end position="5322"/>
    </location>
</feature>
<dbReference type="Pfam" id="PF13927">
    <property type="entry name" value="Ig_3"/>
    <property type="match status" value="45"/>
</dbReference>
<feature type="domain" description="Ig-like" evidence="6">
    <location>
        <begin position="224"/>
        <end position="298"/>
    </location>
</feature>
<feature type="domain" description="Ig-like" evidence="6">
    <location>
        <begin position="3743"/>
        <end position="3822"/>
    </location>
</feature>
<dbReference type="GeneID" id="106605563"/>
<dbReference type="Gene3D" id="2.60.40.10">
    <property type="entry name" value="Immunoglobulins"/>
    <property type="match status" value="83"/>
</dbReference>
<feature type="domain" description="Ig-like" evidence="6">
    <location>
        <begin position="3391"/>
        <end position="3470"/>
    </location>
</feature>
<feature type="domain" description="Ig-like" evidence="6">
    <location>
        <begin position="1279"/>
        <end position="1358"/>
    </location>
</feature>
<organism evidence="7 8">
    <name type="scientific">Salmo salar</name>
    <name type="common">Atlantic salmon</name>
    <dbReference type="NCBI Taxonomy" id="8030"/>
    <lineage>
        <taxon>Eukaryota</taxon>
        <taxon>Metazoa</taxon>
        <taxon>Chordata</taxon>
        <taxon>Craniata</taxon>
        <taxon>Vertebrata</taxon>
        <taxon>Euteleostomi</taxon>
        <taxon>Actinopterygii</taxon>
        <taxon>Neopterygii</taxon>
        <taxon>Teleostei</taxon>
        <taxon>Protacanthopterygii</taxon>
        <taxon>Salmoniformes</taxon>
        <taxon>Salmonidae</taxon>
        <taxon>Salmoninae</taxon>
        <taxon>Salmo</taxon>
    </lineage>
</organism>
<feature type="domain" description="Ig-like" evidence="6">
    <location>
        <begin position="399"/>
        <end position="474"/>
    </location>
</feature>
<feature type="domain" description="Ig-like" evidence="6">
    <location>
        <begin position="927"/>
        <end position="1002"/>
    </location>
</feature>
<keyword evidence="3" id="KW-0325">Glycoprotein</keyword>
<keyword evidence="1 5" id="KW-0732">Signal</keyword>
<dbReference type="PROSITE" id="PS50835">
    <property type="entry name" value="IG_LIKE"/>
    <property type="match status" value="82"/>
</dbReference>
<feature type="domain" description="Ig-like" evidence="6">
    <location>
        <begin position="1906"/>
        <end position="1979"/>
    </location>
</feature>
<feature type="domain" description="Ig-like" evidence="6">
    <location>
        <begin position="6031"/>
        <end position="6106"/>
    </location>
</feature>
<feature type="domain" description="Ig-like" evidence="6">
    <location>
        <begin position="1026"/>
        <end position="1099"/>
    </location>
</feature>
<feature type="domain" description="Ig-like" evidence="6">
    <location>
        <begin position="5503"/>
        <end position="5578"/>
    </location>
</feature>
<feature type="domain" description="Ig-like" evidence="6">
    <location>
        <begin position="5679"/>
        <end position="5754"/>
    </location>
</feature>
<dbReference type="InterPro" id="IPR013783">
    <property type="entry name" value="Ig-like_fold"/>
</dbReference>
<feature type="domain" description="Ig-like" evidence="6">
    <location>
        <begin position="4799"/>
        <end position="4878"/>
    </location>
</feature>
<feature type="domain" description="Ig-like" evidence="6">
    <location>
        <begin position="3842"/>
        <end position="3915"/>
    </location>
</feature>
<evidence type="ECO:0000256" key="2">
    <source>
        <dbReference type="ARBA" id="ARBA00023157"/>
    </source>
</evidence>
<feature type="domain" description="Ig-like" evidence="6">
    <location>
        <begin position="4975"/>
        <end position="5054"/>
    </location>
</feature>
<feature type="domain" description="Ig-like" evidence="6">
    <location>
        <begin position="6735"/>
        <end position="6810"/>
    </location>
</feature>
<feature type="domain" description="Ig-like" evidence="6">
    <location>
        <begin position="4095"/>
        <end position="4174"/>
    </location>
</feature>
<feature type="domain" description="Ig-like" evidence="6">
    <location>
        <begin position="834"/>
        <end position="923"/>
    </location>
</feature>
<dbReference type="InterPro" id="IPR013151">
    <property type="entry name" value="Immunoglobulin_dom"/>
</dbReference>
<feature type="domain" description="Ig-like" evidence="6">
    <location>
        <begin position="1455"/>
        <end position="1534"/>
    </location>
</feature>
<feature type="domain" description="Ig-like" evidence="6">
    <location>
        <begin position="482"/>
        <end position="564"/>
    </location>
</feature>
<feature type="domain" description="Ig-like" evidence="6">
    <location>
        <begin position="5855"/>
        <end position="5930"/>
    </location>
</feature>
<feature type="domain" description="Ig-like" evidence="6">
    <location>
        <begin position="5955"/>
        <end position="6026"/>
    </location>
</feature>
<gene>
    <name evidence="8" type="primary">LOC106605563</name>
</gene>
<feature type="domain" description="Ig-like" evidence="6">
    <location>
        <begin position="1103"/>
        <end position="1182"/>
    </location>
</feature>
<dbReference type="SMART" id="SM00408">
    <property type="entry name" value="IGc2"/>
    <property type="match status" value="82"/>
</dbReference>
<feature type="domain" description="Ig-like" evidence="6">
    <location>
        <begin position="4898"/>
        <end position="4971"/>
    </location>
</feature>
<feature type="chain" id="PRO_5047236854" evidence="5">
    <location>
        <begin position="23"/>
        <end position="7376"/>
    </location>
</feature>
<feature type="domain" description="Ig-like" evidence="6">
    <location>
        <begin position="3138"/>
        <end position="3211"/>
    </location>
</feature>
<dbReference type="InterPro" id="IPR007110">
    <property type="entry name" value="Ig-like_dom"/>
</dbReference>
<feature type="domain" description="Ig-like" evidence="6">
    <location>
        <begin position="2258"/>
        <end position="2331"/>
    </location>
</feature>
<dbReference type="InterPro" id="IPR003598">
    <property type="entry name" value="Ig_sub2"/>
</dbReference>
<feature type="domain" description="Ig-like" evidence="6">
    <location>
        <begin position="2962"/>
        <end position="3035"/>
    </location>
</feature>
<feature type="domain" description="Ig-like" evidence="6">
    <location>
        <begin position="3567"/>
        <end position="3646"/>
    </location>
</feature>
<feature type="domain" description="Ig-like" evidence="6">
    <location>
        <begin position="3039"/>
        <end position="3118"/>
    </location>
</feature>
<feature type="domain" description="Ig-like" evidence="6">
    <location>
        <begin position="2786"/>
        <end position="2859"/>
    </location>
</feature>
<dbReference type="PANTHER" id="PTHR44337:SF20">
    <property type="entry name" value="CARCINOEMBRYONIC ANTIGEN-RELATED CELL ADHESION MOLECULE 5-RELATED"/>
    <property type="match status" value="1"/>
</dbReference>
<feature type="domain" description="Ig-like" evidence="6">
    <location>
        <begin position="751"/>
        <end position="830"/>
    </location>
</feature>
<name>A0ABM3EUD1_SALSA</name>